<evidence type="ECO:0000313" key="2">
    <source>
        <dbReference type="EMBL" id="EEF39681.1"/>
    </source>
</evidence>
<evidence type="ECO:0000313" key="3">
    <source>
        <dbReference type="Proteomes" id="UP000008311"/>
    </source>
</evidence>
<dbReference type="EMBL" id="EQ973898">
    <property type="protein sequence ID" value="EEF39681.1"/>
    <property type="molecule type" value="Genomic_DNA"/>
</dbReference>
<keyword evidence="3" id="KW-1185">Reference proteome</keyword>
<accession>B9S9Q0</accession>
<sequence length="82" mass="9431">MEVDYDAAGACMGRYLRVPVLINMLRPLKYGLLLDIGNEEPKKTIVISYERLPDFCYACGMLGHTYREYCLKACIRLEVCTF</sequence>
<reference evidence="3" key="1">
    <citation type="journal article" date="2010" name="Nat. Biotechnol.">
        <title>Draft genome sequence of the oilseed species Ricinus communis.</title>
        <authorList>
            <person name="Chan A.P."/>
            <person name="Crabtree J."/>
            <person name="Zhao Q."/>
            <person name="Lorenzi H."/>
            <person name="Orvis J."/>
            <person name="Puiu D."/>
            <person name="Melake-Berhan A."/>
            <person name="Jones K.M."/>
            <person name="Redman J."/>
            <person name="Chen G."/>
            <person name="Cahoon E.B."/>
            <person name="Gedil M."/>
            <person name="Stanke M."/>
            <person name="Haas B.J."/>
            <person name="Wortman J.R."/>
            <person name="Fraser-Liggett C.M."/>
            <person name="Ravel J."/>
            <person name="Rabinowicz P.D."/>
        </authorList>
    </citation>
    <scope>NUCLEOTIDE SEQUENCE [LARGE SCALE GENOMIC DNA]</scope>
    <source>
        <strain evidence="3">cv. Hale</strain>
    </source>
</reference>
<proteinExistence type="predicted"/>
<dbReference type="InterPro" id="IPR025836">
    <property type="entry name" value="Zn_knuckle_CX2CX4HX4C"/>
</dbReference>
<dbReference type="AlphaFoldDB" id="B9S9Q0"/>
<feature type="domain" description="Zinc knuckle CX2CX4HX4C" evidence="1">
    <location>
        <begin position="45"/>
        <end position="71"/>
    </location>
</feature>
<protein>
    <recommendedName>
        <fullName evidence="1">Zinc knuckle CX2CX4HX4C domain-containing protein</fullName>
    </recommendedName>
</protein>
<gene>
    <name evidence="2" type="ORF">RCOM_0507590</name>
</gene>
<evidence type="ECO:0000259" key="1">
    <source>
        <dbReference type="Pfam" id="PF14392"/>
    </source>
</evidence>
<name>B9S9Q0_RICCO</name>
<organism evidence="2 3">
    <name type="scientific">Ricinus communis</name>
    <name type="common">Castor bean</name>
    <dbReference type="NCBI Taxonomy" id="3988"/>
    <lineage>
        <taxon>Eukaryota</taxon>
        <taxon>Viridiplantae</taxon>
        <taxon>Streptophyta</taxon>
        <taxon>Embryophyta</taxon>
        <taxon>Tracheophyta</taxon>
        <taxon>Spermatophyta</taxon>
        <taxon>Magnoliopsida</taxon>
        <taxon>eudicotyledons</taxon>
        <taxon>Gunneridae</taxon>
        <taxon>Pentapetalae</taxon>
        <taxon>rosids</taxon>
        <taxon>fabids</taxon>
        <taxon>Malpighiales</taxon>
        <taxon>Euphorbiaceae</taxon>
        <taxon>Acalyphoideae</taxon>
        <taxon>Acalypheae</taxon>
        <taxon>Ricinus</taxon>
    </lineage>
</organism>
<dbReference type="Pfam" id="PF14392">
    <property type="entry name" value="zf-CCHC_4"/>
    <property type="match status" value="1"/>
</dbReference>
<dbReference type="Proteomes" id="UP000008311">
    <property type="component" value="Unassembled WGS sequence"/>
</dbReference>
<dbReference type="InParanoid" id="B9S9Q0"/>